<evidence type="ECO:0000256" key="8">
    <source>
        <dbReference type="ARBA" id="ARBA00039444"/>
    </source>
</evidence>
<dbReference type="InterPro" id="IPR008914">
    <property type="entry name" value="PEBP"/>
</dbReference>
<dbReference type="InterPro" id="IPR035810">
    <property type="entry name" value="PEBP_euk"/>
</dbReference>
<reference evidence="10" key="1">
    <citation type="submission" date="2025-08" db="UniProtKB">
        <authorList>
            <consortium name="Ensembl"/>
        </authorList>
    </citation>
    <scope>IDENTIFICATION</scope>
</reference>
<name>A0A8C4QXW5_EPTBU</name>
<dbReference type="InterPro" id="IPR036610">
    <property type="entry name" value="PEBP-like_sf"/>
</dbReference>
<dbReference type="GO" id="GO:0005743">
    <property type="term" value="C:mitochondrial inner membrane"/>
    <property type="evidence" value="ECO:0007669"/>
    <property type="project" value="UniProtKB-ARBA"/>
</dbReference>
<sequence length="390" mass="45440">MAALVVRGTIRPSTRALWTRGSSRSLALSACLQYRRRPLGPMPNEEFEGKDPSTLPVYHSFEGYHRRANEERERRHWWHSFRDFLSTDLVPGGGAEELNIGLPVDRVSRKMQLKARNTIKKANQKNTELQRAHRLHTLELDMDKLEAEYEQTCGPHHIQRIATYYGVYRDLFAGAVFVPRVPMHVNYVSIDDVATPVFRGNVIMPGEAQHAPEVIYDAEDGSLWSLLLTNPDGHLSENEAEYLHWFVGNIPGSRLVDGDTICPYLPPIPPQGTGYHRWIFVLYKQERHVDFFSENRPDPCNDLLHRTFRTIEFYRQFEDVLTPAGLAFCQTKWDESVRRTFHSTLNLLEPVYEYAWPEVYHPKEVKFPHRQPLRYLDRYRTSHEPSYGTH</sequence>
<dbReference type="AlphaFoldDB" id="A0A8C4QXW5"/>
<dbReference type="SUPFAM" id="SSF49777">
    <property type="entry name" value="PEBP-like"/>
    <property type="match status" value="1"/>
</dbReference>
<dbReference type="CDD" id="cd00866">
    <property type="entry name" value="PEBP_euk"/>
    <property type="match status" value="1"/>
</dbReference>
<dbReference type="PANTHER" id="PTHR11362">
    <property type="entry name" value="PHOSPHATIDYLETHANOLAMINE-BINDING PROTEIN"/>
    <property type="match status" value="1"/>
</dbReference>
<dbReference type="Pfam" id="PF01161">
    <property type="entry name" value="PBP"/>
    <property type="match status" value="1"/>
</dbReference>
<comment type="similarity">
    <text evidence="7">Belongs to the phosphatidylethanolamine-binding protein family. Mitochondrion-specific ribosomal protein mL38 subfamily.</text>
</comment>
<dbReference type="GeneTree" id="ENSGT00900000141125"/>
<keyword evidence="2" id="KW-0809">Transit peptide</keyword>
<accession>A0A8C4QXW5</accession>
<dbReference type="Ensembl" id="ENSEBUT00000022693.1">
    <property type="protein sequence ID" value="ENSEBUP00000022117.1"/>
    <property type="gene ID" value="ENSEBUG00000013641.1"/>
</dbReference>
<comment type="subcellular location">
    <subcellularLocation>
        <location evidence="1">Mitochondrion</location>
    </subcellularLocation>
</comment>
<dbReference type="Gene3D" id="3.90.280.10">
    <property type="entry name" value="PEBP-like"/>
    <property type="match status" value="1"/>
</dbReference>
<reference evidence="10" key="2">
    <citation type="submission" date="2025-09" db="UniProtKB">
        <authorList>
            <consortium name="Ensembl"/>
        </authorList>
    </citation>
    <scope>IDENTIFICATION</scope>
</reference>
<keyword evidence="6" id="KW-0687">Ribonucleoprotein</keyword>
<keyword evidence="5" id="KW-0496">Mitochondrion</keyword>
<evidence type="ECO:0000256" key="5">
    <source>
        <dbReference type="ARBA" id="ARBA00023128"/>
    </source>
</evidence>
<evidence type="ECO:0000256" key="6">
    <source>
        <dbReference type="ARBA" id="ARBA00023274"/>
    </source>
</evidence>
<dbReference type="PANTHER" id="PTHR11362:SF133">
    <property type="entry name" value="LARGE RIBOSOMAL SUBUNIT PROTEIN ML38"/>
    <property type="match status" value="1"/>
</dbReference>
<dbReference type="Proteomes" id="UP000694388">
    <property type="component" value="Unplaced"/>
</dbReference>
<evidence type="ECO:0000256" key="3">
    <source>
        <dbReference type="ARBA" id="ARBA00022980"/>
    </source>
</evidence>
<dbReference type="FunFam" id="3.90.280.10:FF:000002">
    <property type="entry name" value="39S ribosomal protein L38, mitochondrial"/>
    <property type="match status" value="1"/>
</dbReference>
<evidence type="ECO:0000256" key="1">
    <source>
        <dbReference type="ARBA" id="ARBA00004173"/>
    </source>
</evidence>
<evidence type="ECO:0000256" key="2">
    <source>
        <dbReference type="ARBA" id="ARBA00022946"/>
    </source>
</evidence>
<evidence type="ECO:0000256" key="4">
    <source>
        <dbReference type="ARBA" id="ARBA00023054"/>
    </source>
</evidence>
<keyword evidence="11" id="KW-1185">Reference proteome</keyword>
<keyword evidence="4" id="KW-0175">Coiled coil</keyword>
<evidence type="ECO:0000256" key="7">
    <source>
        <dbReference type="ARBA" id="ARBA00038016"/>
    </source>
</evidence>
<dbReference type="GO" id="GO:0005762">
    <property type="term" value="C:mitochondrial large ribosomal subunit"/>
    <property type="evidence" value="ECO:0007669"/>
    <property type="project" value="TreeGrafter"/>
</dbReference>
<organism evidence="10 11">
    <name type="scientific">Eptatretus burgeri</name>
    <name type="common">Inshore hagfish</name>
    <dbReference type="NCBI Taxonomy" id="7764"/>
    <lineage>
        <taxon>Eukaryota</taxon>
        <taxon>Metazoa</taxon>
        <taxon>Chordata</taxon>
        <taxon>Craniata</taxon>
        <taxon>Vertebrata</taxon>
        <taxon>Cyclostomata</taxon>
        <taxon>Myxini</taxon>
        <taxon>Myxiniformes</taxon>
        <taxon>Myxinidae</taxon>
        <taxon>Eptatretinae</taxon>
        <taxon>Eptatretus</taxon>
    </lineage>
</organism>
<protein>
    <recommendedName>
        <fullName evidence="8">Large ribosomal subunit protein mL38</fullName>
    </recommendedName>
    <alternativeName>
        <fullName evidence="9">39S ribosomal protein L38, mitochondrial</fullName>
    </alternativeName>
</protein>
<evidence type="ECO:0000313" key="11">
    <source>
        <dbReference type="Proteomes" id="UP000694388"/>
    </source>
</evidence>
<evidence type="ECO:0000256" key="9">
    <source>
        <dbReference type="ARBA" id="ARBA00041206"/>
    </source>
</evidence>
<proteinExistence type="inferred from homology"/>
<evidence type="ECO:0000313" key="10">
    <source>
        <dbReference type="Ensembl" id="ENSEBUP00000022117.1"/>
    </source>
</evidence>
<keyword evidence="3" id="KW-0689">Ribosomal protein</keyword>